<gene>
    <name evidence="1" type="ORF">P5G52_16340</name>
</gene>
<keyword evidence="2" id="KW-1185">Reference proteome</keyword>
<evidence type="ECO:0000313" key="1">
    <source>
        <dbReference type="EMBL" id="MDN4612439.1"/>
    </source>
</evidence>
<organism evidence="1 2">
    <name type="scientific">Arthrobacter burdickii</name>
    <dbReference type="NCBI Taxonomy" id="3035920"/>
    <lineage>
        <taxon>Bacteria</taxon>
        <taxon>Bacillati</taxon>
        <taxon>Actinomycetota</taxon>
        <taxon>Actinomycetes</taxon>
        <taxon>Micrococcales</taxon>
        <taxon>Micrococcaceae</taxon>
        <taxon>Arthrobacter</taxon>
    </lineage>
</organism>
<evidence type="ECO:0000313" key="2">
    <source>
        <dbReference type="Proteomes" id="UP001174209"/>
    </source>
</evidence>
<dbReference type="Proteomes" id="UP001174209">
    <property type="component" value="Unassembled WGS sequence"/>
</dbReference>
<sequence length="93" mass="10229">MTTGMGEHEQRRGTCAAFRSTDLSLYDLWLRYFSLGGNAGEEEIDAYLYSSLLLPPFERDILALAVNEYIADLPPAPRATFSAERAGPGAELT</sequence>
<dbReference type="EMBL" id="JAROCG010000002">
    <property type="protein sequence ID" value="MDN4612439.1"/>
    <property type="molecule type" value="Genomic_DNA"/>
</dbReference>
<name>A0ABT8K4Y3_9MICC</name>
<reference evidence="1" key="1">
    <citation type="submission" date="2023-06" db="EMBL/GenBank/DDBJ databases">
        <title>MT1 and MT2 Draft Genomes of Novel Species.</title>
        <authorList>
            <person name="Venkateswaran K."/>
        </authorList>
    </citation>
    <scope>NUCLEOTIDE SEQUENCE</scope>
    <source>
        <strain evidence="1">IIF3SC-B10</strain>
    </source>
</reference>
<proteinExistence type="predicted"/>
<dbReference type="RefSeq" id="WP_301229470.1">
    <property type="nucleotide sequence ID" value="NZ_JAROCG010000002.1"/>
</dbReference>
<accession>A0ABT8K4Y3</accession>
<protein>
    <submittedName>
        <fullName evidence="1">Uncharacterized protein</fullName>
    </submittedName>
</protein>
<comment type="caution">
    <text evidence="1">The sequence shown here is derived from an EMBL/GenBank/DDBJ whole genome shotgun (WGS) entry which is preliminary data.</text>
</comment>